<dbReference type="SUPFAM" id="SSF48576">
    <property type="entry name" value="Terpenoid synthases"/>
    <property type="match status" value="1"/>
</dbReference>
<sequence length="134" mass="15250">LAKSILIPLGEYFQIQDDFLDFSGTPEQIVKIGTDILDNKCSCYVNTTLAVCTLEQQWVLDENYGRKDSECERGVKEVFESSGVDLGKRYGVYDEKVYGELVAMIGEIPEVEGKSTLKRGVFKSFLDRIYKRMK</sequence>
<evidence type="ECO:0000256" key="9">
    <source>
        <dbReference type="ARBA" id="ARBA00032448"/>
    </source>
</evidence>
<reference evidence="12" key="1">
    <citation type="journal article" date="2017" name="Nat. Ecol. Evol.">
        <title>Genome expansion and lineage-specific genetic innovations in the forest pathogenic fungi Armillaria.</title>
        <authorList>
            <person name="Sipos G."/>
            <person name="Prasanna A.N."/>
            <person name="Walter M.C."/>
            <person name="O'Connor E."/>
            <person name="Balint B."/>
            <person name="Krizsan K."/>
            <person name="Kiss B."/>
            <person name="Hess J."/>
            <person name="Varga T."/>
            <person name="Slot J."/>
            <person name="Riley R."/>
            <person name="Boka B."/>
            <person name="Rigling D."/>
            <person name="Barry K."/>
            <person name="Lee J."/>
            <person name="Mihaltcheva S."/>
            <person name="LaButti K."/>
            <person name="Lipzen A."/>
            <person name="Waldron R."/>
            <person name="Moloney N.M."/>
            <person name="Sperisen C."/>
            <person name="Kredics L."/>
            <person name="Vagvoelgyi C."/>
            <person name="Patrignani A."/>
            <person name="Fitzpatrick D."/>
            <person name="Nagy I."/>
            <person name="Doyle S."/>
            <person name="Anderson J.B."/>
            <person name="Grigoriev I.V."/>
            <person name="Gueldener U."/>
            <person name="Muensterkoetter M."/>
            <person name="Nagy L.G."/>
        </authorList>
    </citation>
    <scope>NUCLEOTIDE SEQUENCE [LARGE SCALE GENOMIC DNA]</scope>
    <source>
        <strain evidence="12">Ar21-2</strain>
    </source>
</reference>
<evidence type="ECO:0000256" key="6">
    <source>
        <dbReference type="ARBA" id="ARBA00022842"/>
    </source>
</evidence>
<dbReference type="OrthoDB" id="10257492at2759"/>
<dbReference type="InterPro" id="IPR033749">
    <property type="entry name" value="Polyprenyl_synt_CS"/>
</dbReference>
<keyword evidence="6" id="KW-0460">Magnesium</keyword>
<evidence type="ECO:0000256" key="10">
    <source>
        <dbReference type="ARBA" id="ARBA00032873"/>
    </source>
</evidence>
<keyword evidence="12" id="KW-1185">Reference proteome</keyword>
<accession>A0A2H3DUR6</accession>
<gene>
    <name evidence="11" type="ORF">ARMGADRAFT_927538</name>
</gene>
<evidence type="ECO:0000256" key="5">
    <source>
        <dbReference type="ARBA" id="ARBA00022723"/>
    </source>
</evidence>
<dbReference type="STRING" id="47427.A0A2H3DUR6"/>
<evidence type="ECO:0000256" key="4">
    <source>
        <dbReference type="ARBA" id="ARBA00022679"/>
    </source>
</evidence>
<evidence type="ECO:0000313" key="12">
    <source>
        <dbReference type="Proteomes" id="UP000217790"/>
    </source>
</evidence>
<dbReference type="GO" id="GO:0005737">
    <property type="term" value="C:cytoplasm"/>
    <property type="evidence" value="ECO:0007669"/>
    <property type="project" value="TreeGrafter"/>
</dbReference>
<dbReference type="Gene3D" id="1.10.600.10">
    <property type="entry name" value="Farnesyl Diphosphate Synthase"/>
    <property type="match status" value="1"/>
</dbReference>
<evidence type="ECO:0000256" key="7">
    <source>
        <dbReference type="ARBA" id="ARBA00032380"/>
    </source>
</evidence>
<dbReference type="InterPro" id="IPR008949">
    <property type="entry name" value="Isoprenoid_synthase_dom_sf"/>
</dbReference>
<dbReference type="InParanoid" id="A0A2H3DUR6"/>
<evidence type="ECO:0000256" key="3">
    <source>
        <dbReference type="ARBA" id="ARBA00012833"/>
    </source>
</evidence>
<proteinExistence type="predicted"/>
<evidence type="ECO:0000256" key="1">
    <source>
        <dbReference type="ARBA" id="ARBA00001946"/>
    </source>
</evidence>
<keyword evidence="5" id="KW-0479">Metal-binding</keyword>
<comment type="cofactor">
    <cofactor evidence="1">
        <name>Mg(2+)</name>
        <dbReference type="ChEBI" id="CHEBI:18420"/>
    </cofactor>
</comment>
<dbReference type="EC" id="2.5.1.10" evidence="2"/>
<keyword evidence="4" id="KW-0808">Transferase</keyword>
<dbReference type="GO" id="GO:0004161">
    <property type="term" value="F:dimethylallyltranstransferase activity"/>
    <property type="evidence" value="ECO:0007669"/>
    <property type="project" value="UniProtKB-EC"/>
</dbReference>
<dbReference type="GO" id="GO:0004337">
    <property type="term" value="F:(2E,6E)-farnesyl diphosphate synthase activity"/>
    <property type="evidence" value="ECO:0007669"/>
    <property type="project" value="UniProtKB-EC"/>
</dbReference>
<evidence type="ECO:0000256" key="8">
    <source>
        <dbReference type="ARBA" id="ARBA00032424"/>
    </source>
</evidence>
<dbReference type="InterPro" id="IPR000092">
    <property type="entry name" value="Polyprenyl_synt"/>
</dbReference>
<feature type="non-terminal residue" evidence="11">
    <location>
        <position position="1"/>
    </location>
</feature>
<dbReference type="PROSITE" id="PS00444">
    <property type="entry name" value="POLYPRENYL_SYNTHASE_2"/>
    <property type="match status" value="1"/>
</dbReference>
<evidence type="ECO:0000256" key="2">
    <source>
        <dbReference type="ARBA" id="ARBA00012439"/>
    </source>
</evidence>
<organism evidence="11 12">
    <name type="scientific">Armillaria gallica</name>
    <name type="common">Bulbous honey fungus</name>
    <name type="synonym">Armillaria bulbosa</name>
    <dbReference type="NCBI Taxonomy" id="47427"/>
    <lineage>
        <taxon>Eukaryota</taxon>
        <taxon>Fungi</taxon>
        <taxon>Dikarya</taxon>
        <taxon>Basidiomycota</taxon>
        <taxon>Agaricomycotina</taxon>
        <taxon>Agaricomycetes</taxon>
        <taxon>Agaricomycetidae</taxon>
        <taxon>Agaricales</taxon>
        <taxon>Marasmiineae</taxon>
        <taxon>Physalacriaceae</taxon>
        <taxon>Armillaria</taxon>
    </lineage>
</organism>
<dbReference type="InterPro" id="IPR039702">
    <property type="entry name" value="FPS1-like"/>
</dbReference>
<dbReference type="PANTHER" id="PTHR11525:SF0">
    <property type="entry name" value="FARNESYL PYROPHOSPHATE SYNTHASE"/>
    <property type="match status" value="1"/>
</dbReference>
<dbReference type="EMBL" id="KZ293654">
    <property type="protein sequence ID" value="PBK94558.1"/>
    <property type="molecule type" value="Genomic_DNA"/>
</dbReference>
<protein>
    <recommendedName>
        <fullName evidence="10">(2E,6E)-farnesyl diphosphate synthase</fullName>
        <ecNumber evidence="3">2.5.1.1</ecNumber>
        <ecNumber evidence="2">2.5.1.10</ecNumber>
    </recommendedName>
    <alternativeName>
        <fullName evidence="9">Dimethylallyltranstransferase</fullName>
    </alternativeName>
    <alternativeName>
        <fullName evidence="8">Farnesyl diphosphate synthase</fullName>
    </alternativeName>
    <alternativeName>
        <fullName evidence="7">Geranyltranstransferase</fullName>
    </alternativeName>
</protein>
<dbReference type="AlphaFoldDB" id="A0A2H3DUR6"/>
<dbReference type="GO" id="GO:0046872">
    <property type="term" value="F:metal ion binding"/>
    <property type="evidence" value="ECO:0007669"/>
    <property type="project" value="UniProtKB-KW"/>
</dbReference>
<dbReference type="GO" id="GO:0045337">
    <property type="term" value="P:farnesyl diphosphate biosynthetic process"/>
    <property type="evidence" value="ECO:0007669"/>
    <property type="project" value="TreeGrafter"/>
</dbReference>
<dbReference type="EC" id="2.5.1.1" evidence="3"/>
<name>A0A2H3DUR6_ARMGA</name>
<evidence type="ECO:0000313" key="11">
    <source>
        <dbReference type="EMBL" id="PBK94558.1"/>
    </source>
</evidence>
<dbReference type="Pfam" id="PF00348">
    <property type="entry name" value="polyprenyl_synt"/>
    <property type="match status" value="1"/>
</dbReference>
<dbReference type="PANTHER" id="PTHR11525">
    <property type="entry name" value="FARNESYL-PYROPHOSPHATE SYNTHETASE"/>
    <property type="match status" value="1"/>
</dbReference>
<dbReference type="Proteomes" id="UP000217790">
    <property type="component" value="Unassembled WGS sequence"/>
</dbReference>